<dbReference type="Proteomes" id="UP001056766">
    <property type="component" value="Unassembled WGS sequence"/>
</dbReference>
<dbReference type="InterPro" id="IPR012318">
    <property type="entry name" value="HTH_CRP"/>
</dbReference>
<keyword evidence="3" id="KW-0804">Transcription</keyword>
<protein>
    <submittedName>
        <fullName evidence="5">ArsR family transcriptional regulator</fullName>
    </submittedName>
</protein>
<accession>A0A9E4ZGH3</accession>
<reference evidence="5" key="2">
    <citation type="submission" date="2021-04" db="EMBL/GenBank/DDBJ databases">
        <authorList>
            <person name="Dong X."/>
        </authorList>
    </citation>
    <scope>NUCLEOTIDE SEQUENCE</scope>
    <source>
        <strain evidence="5">LLY</strain>
    </source>
</reference>
<name>A0A9E4ZGH3_9EURY</name>
<evidence type="ECO:0000256" key="1">
    <source>
        <dbReference type="ARBA" id="ARBA00023015"/>
    </source>
</evidence>
<dbReference type="InterPro" id="IPR036390">
    <property type="entry name" value="WH_DNA-bd_sf"/>
</dbReference>
<dbReference type="PANTHER" id="PTHR33154:SF38">
    <property type="entry name" value="HTH ARSR-TYPE DOMAIN-CONTAINING PROTEIN"/>
    <property type="match status" value="1"/>
</dbReference>
<evidence type="ECO:0000259" key="4">
    <source>
        <dbReference type="PROSITE" id="PS50987"/>
    </source>
</evidence>
<dbReference type="SMART" id="SM00419">
    <property type="entry name" value="HTH_CRP"/>
    <property type="match status" value="2"/>
</dbReference>
<dbReference type="GO" id="GO:0003677">
    <property type="term" value="F:DNA binding"/>
    <property type="evidence" value="ECO:0007669"/>
    <property type="project" value="UniProtKB-KW"/>
</dbReference>
<dbReference type="Pfam" id="PF24271">
    <property type="entry name" value="HVO_2833_C"/>
    <property type="match status" value="1"/>
</dbReference>
<sequence>MVNSTKIKIFKNLTQPATISELAAILELDHSTISKALNALEKDGFVVKQKKGKQVYVNRSDSLHSKSLGDVIIEFPRLPLSKILTSSSLHVLSVLENPRSMIDIAEITGLNRQTVSSTIHELAKYGIVLKKESKYILSERHPLIKNFVDNYWKYVTNKNLRMISEDTVLIWQRGPEFLFKIDIAFDENKKKNKKNAIHPTAINVFHKYDLRVMSDTRYYFYTKRKPKAEDYFIHTILIDPHSSIYNSYALALSSKISSSELLKFGKYYDIEDHVKTLLEYVDAKKKNSNFVLPWNEYKDLVKDLE</sequence>
<dbReference type="InterPro" id="IPR056528">
    <property type="entry name" value="HVO_2833_C"/>
</dbReference>
<dbReference type="InterPro" id="IPR000835">
    <property type="entry name" value="HTH_MarR-typ"/>
</dbReference>
<evidence type="ECO:0000256" key="3">
    <source>
        <dbReference type="ARBA" id="ARBA00023163"/>
    </source>
</evidence>
<keyword evidence="6" id="KW-1185">Reference proteome</keyword>
<reference evidence="5" key="1">
    <citation type="journal article" date="2021" name="mSystems">
        <title>Bacteria and Archaea Synergistically Convert Glycine Betaine to Biogenic Methane in the Formosa Cold Seep of the South China Sea.</title>
        <authorList>
            <person name="Li L."/>
            <person name="Zhang W."/>
            <person name="Zhang S."/>
            <person name="Song L."/>
            <person name="Sun Q."/>
            <person name="Zhang H."/>
            <person name="Xiang H."/>
            <person name="Dong X."/>
        </authorList>
    </citation>
    <scope>NUCLEOTIDE SEQUENCE</scope>
    <source>
        <strain evidence="5">LLY</strain>
    </source>
</reference>
<dbReference type="SUPFAM" id="SSF46785">
    <property type="entry name" value="Winged helix' DNA-binding domain"/>
    <property type="match status" value="2"/>
</dbReference>
<keyword evidence="1" id="KW-0805">Transcription regulation</keyword>
<dbReference type="InterPro" id="IPR011991">
    <property type="entry name" value="ArsR-like_HTH"/>
</dbReference>
<dbReference type="EMBL" id="JAGSOI010000061">
    <property type="protein sequence ID" value="MCM1987636.1"/>
    <property type="molecule type" value="Genomic_DNA"/>
</dbReference>
<dbReference type="AlphaFoldDB" id="A0A9E4ZGH3"/>
<evidence type="ECO:0000313" key="5">
    <source>
        <dbReference type="EMBL" id="MCM1987636.1"/>
    </source>
</evidence>
<dbReference type="PROSITE" id="PS50987">
    <property type="entry name" value="HTH_ARSR_2"/>
    <property type="match status" value="1"/>
</dbReference>
<gene>
    <name evidence="5" type="ORF">KDK67_11710</name>
</gene>
<evidence type="ECO:0000313" key="6">
    <source>
        <dbReference type="Proteomes" id="UP001056766"/>
    </source>
</evidence>
<dbReference type="InterPro" id="IPR001845">
    <property type="entry name" value="HTH_ArsR_DNA-bd_dom"/>
</dbReference>
<dbReference type="InterPro" id="IPR051081">
    <property type="entry name" value="HTH_MetalResp_TranReg"/>
</dbReference>
<organism evidence="5 6">
    <name type="scientific">Methanococcoides seepicolus</name>
    <dbReference type="NCBI Taxonomy" id="2828780"/>
    <lineage>
        <taxon>Archaea</taxon>
        <taxon>Methanobacteriati</taxon>
        <taxon>Methanobacteriota</taxon>
        <taxon>Stenosarchaea group</taxon>
        <taxon>Methanomicrobia</taxon>
        <taxon>Methanosarcinales</taxon>
        <taxon>Methanosarcinaceae</taxon>
        <taxon>Methanococcoides</taxon>
    </lineage>
</organism>
<dbReference type="InterPro" id="IPR036388">
    <property type="entry name" value="WH-like_DNA-bd_sf"/>
</dbReference>
<comment type="caution">
    <text evidence="5">The sequence shown here is derived from an EMBL/GenBank/DDBJ whole genome shotgun (WGS) entry which is preliminary data.</text>
</comment>
<dbReference type="RefSeq" id="WP_250868982.1">
    <property type="nucleotide sequence ID" value="NZ_JAGSOI010000061.1"/>
</dbReference>
<proteinExistence type="predicted"/>
<keyword evidence="2" id="KW-0238">DNA-binding</keyword>
<dbReference type="CDD" id="cd00090">
    <property type="entry name" value="HTH_ARSR"/>
    <property type="match status" value="1"/>
</dbReference>
<dbReference type="PANTHER" id="PTHR33154">
    <property type="entry name" value="TRANSCRIPTIONAL REGULATOR, ARSR FAMILY"/>
    <property type="match status" value="1"/>
</dbReference>
<dbReference type="Pfam" id="PF01047">
    <property type="entry name" value="MarR"/>
    <property type="match status" value="1"/>
</dbReference>
<dbReference type="GO" id="GO:0003700">
    <property type="term" value="F:DNA-binding transcription factor activity"/>
    <property type="evidence" value="ECO:0007669"/>
    <property type="project" value="InterPro"/>
</dbReference>
<dbReference type="Gene3D" id="1.10.10.10">
    <property type="entry name" value="Winged helix-like DNA-binding domain superfamily/Winged helix DNA-binding domain"/>
    <property type="match status" value="2"/>
</dbReference>
<feature type="domain" description="HTH arsR-type" evidence="4">
    <location>
        <begin position="1"/>
        <end position="80"/>
    </location>
</feature>
<evidence type="ECO:0000256" key="2">
    <source>
        <dbReference type="ARBA" id="ARBA00023125"/>
    </source>
</evidence>